<dbReference type="InterPro" id="IPR003615">
    <property type="entry name" value="HNH_nuc"/>
</dbReference>
<keyword evidence="4" id="KW-1185">Reference proteome</keyword>
<dbReference type="GO" id="GO:0004519">
    <property type="term" value="F:endonuclease activity"/>
    <property type="evidence" value="ECO:0007669"/>
    <property type="project" value="UniProtKB-KW"/>
</dbReference>
<dbReference type="Gene3D" id="1.10.30.50">
    <property type="match status" value="1"/>
</dbReference>
<organism evidence="3 4">
    <name type="scientific">Massilia hydrophila</name>
    <dbReference type="NCBI Taxonomy" id="3044279"/>
    <lineage>
        <taxon>Bacteria</taxon>
        <taxon>Pseudomonadati</taxon>
        <taxon>Pseudomonadota</taxon>
        <taxon>Betaproteobacteria</taxon>
        <taxon>Burkholderiales</taxon>
        <taxon>Oxalobacteraceae</taxon>
        <taxon>Telluria group</taxon>
        <taxon>Massilia</taxon>
    </lineage>
</organism>
<keyword evidence="3" id="KW-0540">Nuclease</keyword>
<gene>
    <name evidence="3" type="ORF">LE190_16125</name>
</gene>
<keyword evidence="3" id="KW-0378">Hydrolase</keyword>
<evidence type="ECO:0000259" key="2">
    <source>
        <dbReference type="Pfam" id="PF01844"/>
    </source>
</evidence>
<dbReference type="RefSeq" id="WP_225239660.1">
    <property type="nucleotide sequence ID" value="NZ_JAHYBX010000007.1"/>
</dbReference>
<protein>
    <submittedName>
        <fullName evidence="3">HNH endonuclease</fullName>
    </submittedName>
</protein>
<proteinExistence type="predicted"/>
<evidence type="ECO:0000313" key="4">
    <source>
        <dbReference type="Proteomes" id="UP001198602"/>
    </source>
</evidence>
<comment type="caution">
    <text evidence="3">The sequence shown here is derived from an EMBL/GenBank/DDBJ whole genome shotgun (WGS) entry which is preliminary data.</text>
</comment>
<sequence>MKRDAGRCQPCQRAGRLGVGAHAVDHIISKAKAKELGWTREQMDDPSNLEATCDSCHSVKTEAEQGKRKRARKAPGADGWPT</sequence>
<dbReference type="CDD" id="cd00085">
    <property type="entry name" value="HNHc"/>
    <property type="match status" value="1"/>
</dbReference>
<evidence type="ECO:0000256" key="1">
    <source>
        <dbReference type="SAM" id="MobiDB-lite"/>
    </source>
</evidence>
<dbReference type="Proteomes" id="UP001198602">
    <property type="component" value="Unassembled WGS sequence"/>
</dbReference>
<dbReference type="EMBL" id="JAHYBX010000007">
    <property type="protein sequence ID" value="MCA1857441.1"/>
    <property type="molecule type" value="Genomic_DNA"/>
</dbReference>
<evidence type="ECO:0000313" key="3">
    <source>
        <dbReference type="EMBL" id="MCA1857441.1"/>
    </source>
</evidence>
<keyword evidence="3" id="KW-0255">Endonuclease</keyword>
<accession>A0ABS7YCK7</accession>
<name>A0ABS7YCK7_9BURK</name>
<feature type="region of interest" description="Disordered" evidence="1">
    <location>
        <begin position="60"/>
        <end position="82"/>
    </location>
</feature>
<feature type="domain" description="HNH" evidence="2">
    <location>
        <begin position="8"/>
        <end position="61"/>
    </location>
</feature>
<dbReference type="Pfam" id="PF01844">
    <property type="entry name" value="HNH"/>
    <property type="match status" value="1"/>
</dbReference>
<dbReference type="InterPro" id="IPR002711">
    <property type="entry name" value="HNH"/>
</dbReference>
<reference evidence="3 4" key="1">
    <citation type="submission" date="2021-07" db="EMBL/GenBank/DDBJ databases">
        <title>Characterization of Violacein-producing bacteria and related species.</title>
        <authorList>
            <person name="Wilson H.S."/>
            <person name="De Leon M.E."/>
        </authorList>
    </citation>
    <scope>NUCLEOTIDE SEQUENCE [LARGE SCALE GENOMIC DNA]</scope>
    <source>
        <strain evidence="3 4">HSC-2F05</strain>
    </source>
</reference>